<sequence>MDLQLSNDAAILLRSAPCSVELPAGSGKTHLLCAAALLASGQGSRSLILTHTNAGVDAIRKRLVEFHISQDKVRVETLTSWAFTLAKSYSQLAGVDIGDHPDWSKSASYLSGAEKVVKTQAVRRVLRSSFDYLIVDEYQDCTLQLHSFVLALSESIPKAIVLGDRMQAIFGFTGPLVDWNNDVQQRFAAVHIDWLPHRWQRHNQELGAWSLSVRQDLTPGKFFDAKKYSVPGVRFLLNQNGESLRSSAFMNRHPGESVLILGNFPSDDGKIASRLGGAFLVLEDIQGRFIKKHLDAIPHEDSFLLASWLAEFIKECANGVAGLDSAIRSKLRDNKSIAHLQRGVIQDAVISLDSLREQPSYENLLLVADVITRIPSVRIYRREAWRDGLRAIEACLDTAEKSPVDNLAKVRGRLRHSSRNTSLRVVSRTLLVKGLEFDHVIVSDLQRMNNHNHLYVAISRAKKSVTLIGSSASVKLQ</sequence>
<dbReference type="GO" id="GO:0043138">
    <property type="term" value="F:3'-5' DNA helicase activity"/>
    <property type="evidence" value="ECO:0007669"/>
    <property type="project" value="TreeGrafter"/>
</dbReference>
<dbReference type="AlphaFoldDB" id="G7I092"/>
<keyword evidence="4" id="KW-0067">ATP-binding</keyword>
<organism evidence="7 8">
    <name type="scientific">Corynebacterium casei UCMA 3821</name>
    <dbReference type="NCBI Taxonomy" id="1110505"/>
    <lineage>
        <taxon>Bacteria</taxon>
        <taxon>Bacillati</taxon>
        <taxon>Actinomycetota</taxon>
        <taxon>Actinomycetes</taxon>
        <taxon>Mycobacteriales</taxon>
        <taxon>Corynebacteriaceae</taxon>
        <taxon>Corynebacterium</taxon>
    </lineage>
</organism>
<evidence type="ECO:0000256" key="4">
    <source>
        <dbReference type="ARBA" id="ARBA00022840"/>
    </source>
</evidence>
<evidence type="ECO:0000256" key="2">
    <source>
        <dbReference type="ARBA" id="ARBA00022801"/>
    </source>
</evidence>
<keyword evidence="2" id="KW-0378">Hydrolase</keyword>
<dbReference type="Gene3D" id="3.40.50.300">
    <property type="entry name" value="P-loop containing nucleotide triphosphate hydrolases"/>
    <property type="match status" value="2"/>
</dbReference>
<dbReference type="GO" id="GO:0016787">
    <property type="term" value="F:hydrolase activity"/>
    <property type="evidence" value="ECO:0007669"/>
    <property type="project" value="UniProtKB-KW"/>
</dbReference>
<dbReference type="GO" id="GO:0005524">
    <property type="term" value="F:ATP binding"/>
    <property type="evidence" value="ECO:0007669"/>
    <property type="project" value="UniProtKB-KW"/>
</dbReference>
<dbReference type="SUPFAM" id="SSF52540">
    <property type="entry name" value="P-loop containing nucleoside triphosphate hydrolases"/>
    <property type="match status" value="1"/>
</dbReference>
<dbReference type="Pfam" id="PF00580">
    <property type="entry name" value="UvrD-helicase"/>
    <property type="match status" value="1"/>
</dbReference>
<evidence type="ECO:0000313" key="7">
    <source>
        <dbReference type="EMBL" id="CCE55857.1"/>
    </source>
</evidence>
<feature type="domain" description="UvrD-like helicase ATP-binding" evidence="5">
    <location>
        <begin position="119"/>
        <end position="180"/>
    </location>
</feature>
<feature type="domain" description="UvrD-like helicase C-terminal" evidence="6">
    <location>
        <begin position="432"/>
        <end position="468"/>
    </location>
</feature>
<evidence type="ECO:0000256" key="1">
    <source>
        <dbReference type="ARBA" id="ARBA00022741"/>
    </source>
</evidence>
<evidence type="ECO:0000313" key="8">
    <source>
        <dbReference type="Proteomes" id="UP000004840"/>
    </source>
</evidence>
<keyword evidence="1" id="KW-0547">Nucleotide-binding</keyword>
<dbReference type="InterPro" id="IPR027417">
    <property type="entry name" value="P-loop_NTPase"/>
</dbReference>
<reference evidence="7 8" key="1">
    <citation type="journal article" date="2012" name="J. Bacteriol.">
        <title>Genome Sequence of Corynebacterium casei UCMA 3821, Isolated from a Smear-Ripened Cheese.</title>
        <authorList>
            <person name="Monnet C."/>
            <person name="Loux V."/>
            <person name="Bento P."/>
            <person name="Gibrat J.F."/>
            <person name="Straub C."/>
            <person name="Bonnarme P."/>
            <person name="Landaud S."/>
            <person name="Irlinger F."/>
        </authorList>
    </citation>
    <scope>NUCLEOTIDE SEQUENCE [LARGE SCALE GENOMIC DNA]</scope>
    <source>
        <strain evidence="7 8">UCMA 3821</strain>
    </source>
</reference>
<comment type="caution">
    <text evidence="7">The sequence shown here is derived from an EMBL/GenBank/DDBJ whole genome shotgun (WGS) entry which is preliminary data.</text>
</comment>
<dbReference type="Pfam" id="PF13538">
    <property type="entry name" value="UvrD_C_2"/>
    <property type="match status" value="1"/>
</dbReference>
<dbReference type="InterPro" id="IPR027785">
    <property type="entry name" value="UvrD-like_helicase_C"/>
</dbReference>
<dbReference type="PANTHER" id="PTHR11070">
    <property type="entry name" value="UVRD / RECB / PCRA DNA HELICASE FAMILY MEMBER"/>
    <property type="match status" value="1"/>
</dbReference>
<dbReference type="InterPro" id="IPR014016">
    <property type="entry name" value="UvrD-like_ATP-bd"/>
</dbReference>
<accession>G7I092</accession>
<dbReference type="RefSeq" id="WP_006823302.1">
    <property type="nucleotide sequence ID" value="NZ_CAFW01000088.1"/>
</dbReference>
<evidence type="ECO:0000259" key="6">
    <source>
        <dbReference type="Pfam" id="PF13538"/>
    </source>
</evidence>
<evidence type="ECO:0000256" key="3">
    <source>
        <dbReference type="ARBA" id="ARBA00022806"/>
    </source>
</evidence>
<protein>
    <submittedName>
        <fullName evidence="7">Uncharacterized protein</fullName>
    </submittedName>
</protein>
<name>G7I092_9CORY</name>
<dbReference type="GO" id="GO:0003677">
    <property type="term" value="F:DNA binding"/>
    <property type="evidence" value="ECO:0007669"/>
    <property type="project" value="InterPro"/>
</dbReference>
<proteinExistence type="predicted"/>
<dbReference type="Proteomes" id="UP000004840">
    <property type="component" value="Unassembled WGS sequence"/>
</dbReference>
<dbReference type="InterPro" id="IPR000212">
    <property type="entry name" value="DNA_helicase_UvrD/REP"/>
</dbReference>
<keyword evidence="3" id="KW-0347">Helicase</keyword>
<dbReference type="GO" id="GO:0000725">
    <property type="term" value="P:recombinational repair"/>
    <property type="evidence" value="ECO:0007669"/>
    <property type="project" value="TreeGrafter"/>
</dbReference>
<dbReference type="EMBL" id="CAFW01000088">
    <property type="protein sequence ID" value="CCE55857.1"/>
    <property type="molecule type" value="Genomic_DNA"/>
</dbReference>
<evidence type="ECO:0000259" key="5">
    <source>
        <dbReference type="Pfam" id="PF00580"/>
    </source>
</evidence>
<gene>
    <name evidence="7" type="ORF">CCAS_11900</name>
</gene>
<dbReference type="CDD" id="cd18809">
    <property type="entry name" value="SF1_C_RecD"/>
    <property type="match status" value="1"/>
</dbReference>
<dbReference type="PANTHER" id="PTHR11070:SF2">
    <property type="entry name" value="ATP-DEPENDENT DNA HELICASE SRS2"/>
    <property type="match status" value="1"/>
</dbReference>